<gene>
    <name evidence="9" type="ORF">ACFOEV_13105</name>
</gene>
<sequence length="201" mass="22429">MSITLGIIAITVVISLLAWQQPRLLDALIYWPPGVGRGQWWRLLSHGFIHADGAHLLFNMVTLYFFGSVMEQVLTPPIGTIGFVLFYLAGIVIAILPSHFRHRRDTCYRSLGASGAVSAMLFAYILLQPWAMLLVFVVPVPAIVFAAVYVAYSIWAARRGQSNINHAAHLWGGAWGIAFMVWLEPRLVQRFLSELLAPLTQ</sequence>
<evidence type="ECO:0000256" key="7">
    <source>
        <dbReference type="SAM" id="Phobius"/>
    </source>
</evidence>
<keyword evidence="4 9" id="KW-0378">Hydrolase</keyword>
<dbReference type="InterPro" id="IPR022764">
    <property type="entry name" value="Peptidase_S54_rhomboid_dom"/>
</dbReference>
<evidence type="ECO:0000256" key="5">
    <source>
        <dbReference type="ARBA" id="ARBA00022989"/>
    </source>
</evidence>
<evidence type="ECO:0000256" key="4">
    <source>
        <dbReference type="ARBA" id="ARBA00022801"/>
    </source>
</evidence>
<feature type="transmembrane region" description="Helical" evidence="7">
    <location>
        <begin position="108"/>
        <end position="127"/>
    </location>
</feature>
<keyword evidence="3 7" id="KW-0812">Transmembrane</keyword>
<proteinExistence type="inferred from homology"/>
<name>A0ABV7LRI1_9GAMM</name>
<dbReference type="PANTHER" id="PTHR43731">
    <property type="entry name" value="RHOMBOID PROTEASE"/>
    <property type="match status" value="1"/>
</dbReference>
<dbReference type="Gene3D" id="1.20.1540.10">
    <property type="entry name" value="Rhomboid-like"/>
    <property type="match status" value="1"/>
</dbReference>
<dbReference type="GO" id="GO:0006508">
    <property type="term" value="P:proteolysis"/>
    <property type="evidence" value="ECO:0007669"/>
    <property type="project" value="UniProtKB-KW"/>
</dbReference>
<comment type="similarity">
    <text evidence="2">Belongs to the peptidase S54 family.</text>
</comment>
<evidence type="ECO:0000256" key="6">
    <source>
        <dbReference type="ARBA" id="ARBA00023136"/>
    </source>
</evidence>
<dbReference type="PANTHER" id="PTHR43731:SF14">
    <property type="entry name" value="PRESENILIN-ASSOCIATED RHOMBOID-LIKE PROTEIN, MITOCHONDRIAL"/>
    <property type="match status" value="1"/>
</dbReference>
<feature type="domain" description="Peptidase S54 rhomboid" evidence="8">
    <location>
        <begin position="37"/>
        <end position="181"/>
    </location>
</feature>
<comment type="caution">
    <text evidence="9">The sequence shown here is derived from an EMBL/GenBank/DDBJ whole genome shotgun (WGS) entry which is preliminary data.</text>
</comment>
<dbReference type="EMBL" id="JBHRUG010000027">
    <property type="protein sequence ID" value="MFC3284543.1"/>
    <property type="molecule type" value="Genomic_DNA"/>
</dbReference>
<dbReference type="EC" id="3.4.21.-" evidence="9"/>
<dbReference type="GO" id="GO:0008233">
    <property type="term" value="F:peptidase activity"/>
    <property type="evidence" value="ECO:0007669"/>
    <property type="project" value="UniProtKB-KW"/>
</dbReference>
<keyword evidence="9" id="KW-0645">Protease</keyword>
<organism evidence="9 10">
    <name type="scientific">Litchfieldella rifensis</name>
    <dbReference type="NCBI Taxonomy" id="762643"/>
    <lineage>
        <taxon>Bacteria</taxon>
        <taxon>Pseudomonadati</taxon>
        <taxon>Pseudomonadota</taxon>
        <taxon>Gammaproteobacteria</taxon>
        <taxon>Oceanospirillales</taxon>
        <taxon>Halomonadaceae</taxon>
        <taxon>Litchfieldella</taxon>
    </lineage>
</organism>
<protein>
    <submittedName>
        <fullName evidence="9">Rhomboid family intramembrane serine protease</fullName>
        <ecNumber evidence="9">3.4.21.-</ecNumber>
    </submittedName>
</protein>
<keyword evidence="10" id="KW-1185">Reference proteome</keyword>
<evidence type="ECO:0000256" key="2">
    <source>
        <dbReference type="ARBA" id="ARBA00009045"/>
    </source>
</evidence>
<evidence type="ECO:0000256" key="3">
    <source>
        <dbReference type="ARBA" id="ARBA00022692"/>
    </source>
</evidence>
<dbReference type="Proteomes" id="UP001595579">
    <property type="component" value="Unassembled WGS sequence"/>
</dbReference>
<keyword evidence="5 7" id="KW-1133">Transmembrane helix</keyword>
<evidence type="ECO:0000313" key="9">
    <source>
        <dbReference type="EMBL" id="MFC3284543.1"/>
    </source>
</evidence>
<keyword evidence="6 7" id="KW-0472">Membrane</keyword>
<feature type="transmembrane region" description="Helical" evidence="7">
    <location>
        <begin position="133"/>
        <end position="155"/>
    </location>
</feature>
<evidence type="ECO:0000313" key="10">
    <source>
        <dbReference type="Proteomes" id="UP001595579"/>
    </source>
</evidence>
<feature type="transmembrane region" description="Helical" evidence="7">
    <location>
        <begin position="78"/>
        <end position="96"/>
    </location>
</feature>
<comment type="subcellular location">
    <subcellularLocation>
        <location evidence="1">Membrane</location>
        <topology evidence="1">Multi-pass membrane protein</topology>
    </subcellularLocation>
</comment>
<dbReference type="Pfam" id="PF01694">
    <property type="entry name" value="Rhomboid"/>
    <property type="match status" value="1"/>
</dbReference>
<reference evidence="10" key="1">
    <citation type="journal article" date="2019" name="Int. J. Syst. Evol. Microbiol.">
        <title>The Global Catalogue of Microorganisms (GCM) 10K type strain sequencing project: providing services to taxonomists for standard genome sequencing and annotation.</title>
        <authorList>
            <consortium name="The Broad Institute Genomics Platform"/>
            <consortium name="The Broad Institute Genome Sequencing Center for Infectious Disease"/>
            <person name="Wu L."/>
            <person name="Ma J."/>
        </authorList>
    </citation>
    <scope>NUCLEOTIDE SEQUENCE [LARGE SCALE GENOMIC DNA]</scope>
    <source>
        <strain evidence="10">CECT 7698</strain>
    </source>
</reference>
<dbReference type="InterPro" id="IPR035952">
    <property type="entry name" value="Rhomboid-like_sf"/>
</dbReference>
<evidence type="ECO:0000259" key="8">
    <source>
        <dbReference type="Pfam" id="PF01694"/>
    </source>
</evidence>
<dbReference type="SUPFAM" id="SSF144091">
    <property type="entry name" value="Rhomboid-like"/>
    <property type="match status" value="1"/>
</dbReference>
<evidence type="ECO:0000256" key="1">
    <source>
        <dbReference type="ARBA" id="ARBA00004141"/>
    </source>
</evidence>
<dbReference type="RefSeq" id="WP_386774626.1">
    <property type="nucleotide sequence ID" value="NZ_JBHRUG010000027.1"/>
</dbReference>
<feature type="transmembrane region" description="Helical" evidence="7">
    <location>
        <begin position="167"/>
        <end position="183"/>
    </location>
</feature>
<dbReference type="InterPro" id="IPR050925">
    <property type="entry name" value="Rhomboid_protease_S54"/>
</dbReference>
<accession>A0ABV7LRI1</accession>